<evidence type="ECO:0000256" key="2">
    <source>
        <dbReference type="PROSITE-ProRule" id="PRU00708"/>
    </source>
</evidence>
<dbReference type="EMBL" id="GL377565">
    <property type="protein sequence ID" value="EFJ38430.1"/>
    <property type="molecule type" value="Genomic_DNA"/>
</dbReference>
<keyword evidence="4" id="KW-1185">Reference proteome</keyword>
<dbReference type="GO" id="GO:0003723">
    <property type="term" value="F:RNA binding"/>
    <property type="evidence" value="ECO:0007669"/>
    <property type="project" value="InterPro"/>
</dbReference>
<accession>D8QQB9</accession>
<dbReference type="Gramene" id="EFJ38430">
    <property type="protein sequence ID" value="EFJ38430"/>
    <property type="gene ID" value="SELMODRAFT_451"/>
</dbReference>
<dbReference type="eggNOG" id="KOG4197">
    <property type="taxonomic scope" value="Eukaryota"/>
</dbReference>
<feature type="non-terminal residue" evidence="3">
    <location>
        <position position="1"/>
    </location>
</feature>
<dbReference type="InParanoid" id="D8QQB9"/>
<evidence type="ECO:0008006" key="5">
    <source>
        <dbReference type="Google" id="ProtNLM"/>
    </source>
</evidence>
<gene>
    <name evidence="3" type="ORF">SELMODRAFT_451</name>
</gene>
<feature type="repeat" description="PPR" evidence="2">
    <location>
        <begin position="59"/>
        <end position="93"/>
    </location>
</feature>
<dbReference type="PROSITE" id="PS51375">
    <property type="entry name" value="PPR"/>
    <property type="match status" value="6"/>
</dbReference>
<dbReference type="PANTHER" id="PTHR24015:SF548">
    <property type="entry name" value="OS08G0340900 PROTEIN"/>
    <property type="match status" value="1"/>
</dbReference>
<dbReference type="InterPro" id="IPR046960">
    <property type="entry name" value="PPR_At4g14850-like_plant"/>
</dbReference>
<dbReference type="Proteomes" id="UP000001514">
    <property type="component" value="Unassembled WGS sequence"/>
</dbReference>
<dbReference type="HOGENOM" id="CLU_002706_15_6_1"/>
<evidence type="ECO:0000313" key="4">
    <source>
        <dbReference type="Proteomes" id="UP000001514"/>
    </source>
</evidence>
<dbReference type="Pfam" id="PF13041">
    <property type="entry name" value="PPR_2"/>
    <property type="match status" value="3"/>
</dbReference>
<dbReference type="FunFam" id="1.25.40.10:FF:000345">
    <property type="entry name" value="Pentatricopeptide repeat-containing protein"/>
    <property type="match status" value="1"/>
</dbReference>
<evidence type="ECO:0000256" key="1">
    <source>
        <dbReference type="ARBA" id="ARBA00022737"/>
    </source>
</evidence>
<sequence length="718" mass="78905">LLEQCQRHGALAEGRRAHWIMAQGGALDLVLVNHLIAMYGGCGSISSARQVFEDMQVRNLFSWTAIVAAYAQRGHHGTALQLLRRMLGENVRPDGVTFVVLLGSCGGPEALGTGKIIGECIVREGFLERDVVVGNALLCMYERCGDTGQAVRMFHALPLKNTVSWTSIIRAVAKNDGARALELFHAMLVEGIKVDKVTFTTVLTACSDLGSSRTSWGLKHVTWIHGLIVEAGLIMDEIVGATLTNLYGRCGELEVARKLLLEFLNHHSTNAFHWTGAIEAFSQRGRNREAAALFWRMQLEGVKCDEISLVAFINACWDLKSLKLAHELLKEAGMEFVNTKSANVLIVLYSRCNCLQEARRIFDSMVIRDIVSWNSIISAYVLRDETKEAVELFRQMDLAPNAVTFSVVLDACGVLGDYKTGREIHEQIINTGVKIEDEPEIGTSLVNFYGQCGELGQATQVFRALSSRREPLLWKTLAGQCAQNGHVDKSLKLFCEMQLEGVRPSKAAVIIAIDSSRSPSQGRKIHVLVAERKLDHYDVGVGNSLINMYAKFGHLDEAALVFRLMEKQNVVSWNSLLGCFAQASGGDSCFALFRLMQLQGQVPNSVTFINVLSSCSHRGLLQQAQALFSSMEQDFGVSPTVQHFGCVVDLLGRKGRLDEAEELASEMPVAPSVVLWTAFLGACTNHEDVKRAERAADKVLTMDDECHSGSALAMLSNV</sequence>
<organism evidence="4">
    <name type="scientific">Selaginella moellendorffii</name>
    <name type="common">Spikemoss</name>
    <dbReference type="NCBI Taxonomy" id="88036"/>
    <lineage>
        <taxon>Eukaryota</taxon>
        <taxon>Viridiplantae</taxon>
        <taxon>Streptophyta</taxon>
        <taxon>Embryophyta</taxon>
        <taxon>Tracheophyta</taxon>
        <taxon>Lycopodiopsida</taxon>
        <taxon>Selaginellales</taxon>
        <taxon>Selaginellaceae</taxon>
        <taxon>Selaginella</taxon>
    </lineage>
</organism>
<feature type="repeat" description="PPR" evidence="2">
    <location>
        <begin position="369"/>
        <end position="399"/>
    </location>
</feature>
<dbReference type="NCBIfam" id="TIGR00756">
    <property type="entry name" value="PPR"/>
    <property type="match status" value="4"/>
</dbReference>
<dbReference type="InterPro" id="IPR011990">
    <property type="entry name" value="TPR-like_helical_dom_sf"/>
</dbReference>
<name>D8QQB9_SELML</name>
<protein>
    <recommendedName>
        <fullName evidence="5">Pentacotripeptide-repeat region of PRORP domain-containing protein</fullName>
    </recommendedName>
</protein>
<dbReference type="PANTHER" id="PTHR24015">
    <property type="entry name" value="OS07G0578800 PROTEIN-RELATED"/>
    <property type="match status" value="1"/>
</dbReference>
<reference evidence="3 4" key="1">
    <citation type="journal article" date="2011" name="Science">
        <title>The Selaginella genome identifies genetic changes associated with the evolution of vascular plants.</title>
        <authorList>
            <person name="Banks J.A."/>
            <person name="Nishiyama T."/>
            <person name="Hasebe M."/>
            <person name="Bowman J.L."/>
            <person name="Gribskov M."/>
            <person name="dePamphilis C."/>
            <person name="Albert V.A."/>
            <person name="Aono N."/>
            <person name="Aoyama T."/>
            <person name="Ambrose B.A."/>
            <person name="Ashton N.W."/>
            <person name="Axtell M.J."/>
            <person name="Barker E."/>
            <person name="Barker M.S."/>
            <person name="Bennetzen J.L."/>
            <person name="Bonawitz N.D."/>
            <person name="Chapple C."/>
            <person name="Cheng C."/>
            <person name="Correa L.G."/>
            <person name="Dacre M."/>
            <person name="DeBarry J."/>
            <person name="Dreyer I."/>
            <person name="Elias M."/>
            <person name="Engstrom E.M."/>
            <person name="Estelle M."/>
            <person name="Feng L."/>
            <person name="Finet C."/>
            <person name="Floyd S.K."/>
            <person name="Frommer W.B."/>
            <person name="Fujita T."/>
            <person name="Gramzow L."/>
            <person name="Gutensohn M."/>
            <person name="Harholt J."/>
            <person name="Hattori M."/>
            <person name="Heyl A."/>
            <person name="Hirai T."/>
            <person name="Hiwatashi Y."/>
            <person name="Ishikawa M."/>
            <person name="Iwata M."/>
            <person name="Karol K.G."/>
            <person name="Koehler B."/>
            <person name="Kolukisaoglu U."/>
            <person name="Kubo M."/>
            <person name="Kurata T."/>
            <person name="Lalonde S."/>
            <person name="Li K."/>
            <person name="Li Y."/>
            <person name="Litt A."/>
            <person name="Lyons E."/>
            <person name="Manning G."/>
            <person name="Maruyama T."/>
            <person name="Michael T.P."/>
            <person name="Mikami K."/>
            <person name="Miyazaki S."/>
            <person name="Morinaga S."/>
            <person name="Murata T."/>
            <person name="Mueller-Roeber B."/>
            <person name="Nelson D.R."/>
            <person name="Obara M."/>
            <person name="Oguri Y."/>
            <person name="Olmstead R.G."/>
            <person name="Onodera N."/>
            <person name="Petersen B.L."/>
            <person name="Pils B."/>
            <person name="Prigge M."/>
            <person name="Rensing S.A."/>
            <person name="Riano-Pachon D.M."/>
            <person name="Roberts A.W."/>
            <person name="Sato Y."/>
            <person name="Scheller H.V."/>
            <person name="Schulz B."/>
            <person name="Schulz C."/>
            <person name="Shakirov E.V."/>
            <person name="Shibagaki N."/>
            <person name="Shinohara N."/>
            <person name="Shippen D.E."/>
            <person name="Soerensen I."/>
            <person name="Sotooka R."/>
            <person name="Sugimoto N."/>
            <person name="Sugita M."/>
            <person name="Sumikawa N."/>
            <person name="Tanurdzic M."/>
            <person name="Theissen G."/>
            <person name="Ulvskov P."/>
            <person name="Wakazuki S."/>
            <person name="Weng J.K."/>
            <person name="Willats W.W."/>
            <person name="Wipf D."/>
            <person name="Wolf P.G."/>
            <person name="Yang L."/>
            <person name="Zimmer A.D."/>
            <person name="Zhu Q."/>
            <person name="Mitros T."/>
            <person name="Hellsten U."/>
            <person name="Loque D."/>
            <person name="Otillar R."/>
            <person name="Salamov A."/>
            <person name="Schmutz J."/>
            <person name="Shapiro H."/>
            <person name="Lindquist E."/>
            <person name="Lucas S."/>
            <person name="Rokhsar D."/>
            <person name="Grigoriev I.V."/>
        </authorList>
    </citation>
    <scope>NUCLEOTIDE SEQUENCE [LARGE SCALE GENOMIC DNA]</scope>
</reference>
<feature type="non-terminal residue" evidence="3">
    <location>
        <position position="718"/>
    </location>
</feature>
<feature type="repeat" description="PPR" evidence="2">
    <location>
        <begin position="401"/>
        <end position="435"/>
    </location>
</feature>
<dbReference type="InterPro" id="IPR002885">
    <property type="entry name" value="PPR_rpt"/>
</dbReference>
<evidence type="ECO:0000313" key="3">
    <source>
        <dbReference type="EMBL" id="EFJ38430.1"/>
    </source>
</evidence>
<feature type="repeat" description="PPR" evidence="2">
    <location>
        <begin position="538"/>
        <end position="572"/>
    </location>
</feature>
<dbReference type="GO" id="GO:0009451">
    <property type="term" value="P:RNA modification"/>
    <property type="evidence" value="ECO:0007669"/>
    <property type="project" value="InterPro"/>
</dbReference>
<dbReference type="AlphaFoldDB" id="D8QQB9"/>
<dbReference type="Gene3D" id="1.25.40.10">
    <property type="entry name" value="Tetratricopeptide repeat domain"/>
    <property type="match status" value="6"/>
</dbReference>
<dbReference type="OrthoDB" id="185373at2759"/>
<feature type="repeat" description="PPR" evidence="2">
    <location>
        <begin position="470"/>
        <end position="504"/>
    </location>
</feature>
<keyword evidence="1" id="KW-0677">Repeat</keyword>
<dbReference type="KEGG" id="smo:SELMODRAFT_451"/>
<feature type="repeat" description="PPR" evidence="2">
    <location>
        <begin position="270"/>
        <end position="304"/>
    </location>
</feature>
<dbReference type="FunFam" id="1.25.40.10:FF:000285">
    <property type="entry name" value="Pentatricopeptide repeat-containing protein, chloroplastic"/>
    <property type="match status" value="1"/>
</dbReference>
<dbReference type="Pfam" id="PF01535">
    <property type="entry name" value="PPR"/>
    <property type="match status" value="6"/>
</dbReference>
<proteinExistence type="predicted"/>